<dbReference type="InterPro" id="IPR029058">
    <property type="entry name" value="AB_hydrolase_fold"/>
</dbReference>
<dbReference type="NCBIfam" id="TIGR00976">
    <property type="entry name" value="CocE_NonD"/>
    <property type="match status" value="1"/>
</dbReference>
<gene>
    <name evidence="4" type="ORF">H9838_09140</name>
</gene>
<dbReference type="Pfam" id="PF08530">
    <property type="entry name" value="PepX_C"/>
    <property type="match status" value="1"/>
</dbReference>
<dbReference type="GO" id="GO:0008239">
    <property type="term" value="F:dipeptidyl-peptidase activity"/>
    <property type="evidence" value="ECO:0007669"/>
    <property type="project" value="InterPro"/>
</dbReference>
<evidence type="ECO:0000313" key="5">
    <source>
        <dbReference type="Proteomes" id="UP000823915"/>
    </source>
</evidence>
<proteinExistence type="predicted"/>
<keyword evidence="1 4" id="KW-0378">Hydrolase</keyword>
<dbReference type="Gene3D" id="1.10.3020.10">
    <property type="entry name" value="alpha-amino acid ester hydrolase ( Helical cap domain)"/>
    <property type="match status" value="1"/>
</dbReference>
<evidence type="ECO:0000259" key="3">
    <source>
        <dbReference type="SMART" id="SM00939"/>
    </source>
</evidence>
<dbReference type="Gene3D" id="2.60.120.260">
    <property type="entry name" value="Galactose-binding domain-like"/>
    <property type="match status" value="1"/>
</dbReference>
<feature type="domain" description="Xaa-Pro dipeptidyl-peptidase C-terminal" evidence="3">
    <location>
        <begin position="440"/>
        <end position="688"/>
    </location>
</feature>
<reference evidence="4" key="2">
    <citation type="submission" date="2021-04" db="EMBL/GenBank/DDBJ databases">
        <authorList>
            <person name="Gilroy R."/>
        </authorList>
    </citation>
    <scope>NUCLEOTIDE SEQUENCE</scope>
    <source>
        <strain evidence="4">1282</strain>
    </source>
</reference>
<dbReference type="InterPro" id="IPR000383">
    <property type="entry name" value="Xaa-Pro-like_dom"/>
</dbReference>
<evidence type="ECO:0000256" key="1">
    <source>
        <dbReference type="ARBA" id="ARBA00022801"/>
    </source>
</evidence>
<protein>
    <submittedName>
        <fullName evidence="4">CocE/NonD family hydrolase</fullName>
    </submittedName>
</protein>
<dbReference type="Gene3D" id="3.40.50.1820">
    <property type="entry name" value="alpha/beta hydrolase"/>
    <property type="match status" value="1"/>
</dbReference>
<dbReference type="InterPro" id="IPR013736">
    <property type="entry name" value="Xaa-Pro_dipept_C"/>
</dbReference>
<dbReference type="AlphaFoldDB" id="A0A9D1YF14"/>
<dbReference type="InterPro" id="IPR008979">
    <property type="entry name" value="Galactose-bd-like_sf"/>
</dbReference>
<evidence type="ECO:0000313" key="4">
    <source>
        <dbReference type="EMBL" id="HIY27319.1"/>
    </source>
</evidence>
<dbReference type="SUPFAM" id="SSF49785">
    <property type="entry name" value="Galactose-binding domain-like"/>
    <property type="match status" value="1"/>
</dbReference>
<evidence type="ECO:0000256" key="2">
    <source>
        <dbReference type="SAM" id="MobiDB-lite"/>
    </source>
</evidence>
<dbReference type="Proteomes" id="UP000823915">
    <property type="component" value="Unassembled WGS sequence"/>
</dbReference>
<organism evidence="4 5">
    <name type="scientific">Candidatus Acutalibacter pullistercoris</name>
    <dbReference type="NCBI Taxonomy" id="2838418"/>
    <lineage>
        <taxon>Bacteria</taxon>
        <taxon>Bacillati</taxon>
        <taxon>Bacillota</taxon>
        <taxon>Clostridia</taxon>
        <taxon>Eubacteriales</taxon>
        <taxon>Acutalibacteraceae</taxon>
        <taxon>Acutalibacter</taxon>
    </lineage>
</organism>
<dbReference type="InterPro" id="IPR005674">
    <property type="entry name" value="CocE/Ser_esterase"/>
</dbReference>
<accession>A0A9D1YF14</accession>
<dbReference type="Pfam" id="PF02129">
    <property type="entry name" value="Peptidase_S15"/>
    <property type="match status" value="1"/>
</dbReference>
<dbReference type="SUPFAM" id="SSF53474">
    <property type="entry name" value="alpha/beta-Hydrolases"/>
    <property type="match status" value="1"/>
</dbReference>
<reference evidence="4" key="1">
    <citation type="journal article" date="2021" name="PeerJ">
        <title>Extensive microbial diversity within the chicken gut microbiome revealed by metagenomics and culture.</title>
        <authorList>
            <person name="Gilroy R."/>
            <person name="Ravi A."/>
            <person name="Getino M."/>
            <person name="Pursley I."/>
            <person name="Horton D.L."/>
            <person name="Alikhan N.F."/>
            <person name="Baker D."/>
            <person name="Gharbi K."/>
            <person name="Hall N."/>
            <person name="Watson M."/>
            <person name="Adriaenssens E.M."/>
            <person name="Foster-Nyarko E."/>
            <person name="Jarju S."/>
            <person name="Secka A."/>
            <person name="Antonio M."/>
            <person name="Oren A."/>
            <person name="Chaudhuri R.R."/>
            <person name="La Ragione R."/>
            <person name="Hildebrand F."/>
            <person name="Pallen M.J."/>
        </authorList>
    </citation>
    <scope>NUCLEOTIDE SEQUENCE</scope>
    <source>
        <strain evidence="4">1282</strain>
    </source>
</reference>
<sequence>MAVYNLYVSGILYGKLEFAPAAPRVRRLDVFTGELGEWEPLTPEINGTYKSFLKLDFLSLGDKWEKYPQVLRGQGEFHVDGERYTSEDGVHYLQRDVKFPGNKQVEAGELIAVYCPSREMVTLLVEEGREDRTLLRQWRETWPEEKLWAVSYAGAFDVPTRDGVSLSTDVYLPRGIGEKVPAVLVRTPYGKEEGREVYYRYVQRGYAVVIQDVRGRNKSGGEWIPNYYEVEDGDDTLHWIAAQPWSSGSVGMVGGSYLGYVQWAAAASGTPHLKALISVVCAGSAFIDVPRRGGSLNSGMLAWAFSVSQKTFKPELMERDDWQQVLRIRPLSDIPQKALGYEVPFLEKWFQPRDNDEFWSRSDWQARWKGAQVPALIQSGWFDDNGMGTTQALELVHDYPPEKRKVILGPWQHSGNSKYDMHGVSFGSKALRFDLDLLYFRWFERYLKGVENGVEKEAPVEYYTLGEERWKTAENWPVPQTVEKCLYLTSGGHANTSSGDGRLTWQAPEGEGSDTYRYDPQDPATHIVDMSENELEVPEDYTQEEKREDILCYTTEPLPQDLTVTGDMTAELFISSTAPDTDFMVRVTDVDETGRSIKLADGVLSARYRNGFEKAEFLEQGQIARLKIRTTKLSNCFRKGHRLRVTVTSGAENFVFPNSNTREGYNSQTTVVAENTLHHGGAHPSRLTLRVEGE</sequence>
<comment type="caution">
    <text evidence="4">The sequence shown here is derived from an EMBL/GenBank/DDBJ whole genome shotgun (WGS) entry which is preliminary data.</text>
</comment>
<dbReference type="EMBL" id="DXDU01000148">
    <property type="protein sequence ID" value="HIY27319.1"/>
    <property type="molecule type" value="Genomic_DNA"/>
</dbReference>
<feature type="region of interest" description="Disordered" evidence="2">
    <location>
        <begin position="497"/>
        <end position="517"/>
    </location>
</feature>
<name>A0A9D1YF14_9FIRM</name>
<dbReference type="SMART" id="SM00939">
    <property type="entry name" value="PepX_C"/>
    <property type="match status" value="1"/>
</dbReference>